<gene>
    <name evidence="3" type="ORF">JS756_25570</name>
</gene>
<evidence type="ECO:0000256" key="1">
    <source>
        <dbReference type="SAM" id="MobiDB-lite"/>
    </source>
</evidence>
<evidence type="ECO:0000313" key="4">
    <source>
        <dbReference type="Proteomes" id="UP000788262"/>
    </source>
</evidence>
<accession>A0ABS2VWB7</accession>
<dbReference type="Pfam" id="PF11695">
    <property type="entry name" value="DUF3291"/>
    <property type="match status" value="1"/>
</dbReference>
<dbReference type="EMBL" id="JAFFZS010000025">
    <property type="protein sequence ID" value="MBN0047413.1"/>
    <property type="molecule type" value="Genomic_DNA"/>
</dbReference>
<dbReference type="Proteomes" id="UP000788262">
    <property type="component" value="Unassembled WGS sequence"/>
</dbReference>
<evidence type="ECO:0000259" key="2">
    <source>
        <dbReference type="Pfam" id="PF11695"/>
    </source>
</evidence>
<evidence type="ECO:0000313" key="3">
    <source>
        <dbReference type="EMBL" id="MBN0047413.1"/>
    </source>
</evidence>
<keyword evidence="4" id="KW-1185">Reference proteome</keyword>
<name>A0ABS2VWB7_STRAS</name>
<sequence>MTEAATSSDPHGTSAPAETGAGSAASASPGTTGSPGPAADFELAQVNIARLRFPLDSPELKDFVDNLDPVNADAEASEGFVWRLESDGGDATDVPVFGDAWLIVNMSVWRDPGSLTAYMYQGRHREMLSRRREWFERVEEAMTALWWVPAGHRPTVEEAESRVLHLRANGPAPYAFTLRTSFPPQGAEPVPGDLPEGLGCTV</sequence>
<feature type="domain" description="DUF3291" evidence="2">
    <location>
        <begin position="43"/>
        <end position="180"/>
    </location>
</feature>
<protein>
    <submittedName>
        <fullName evidence="3">DUF3291 domain-containing protein</fullName>
    </submittedName>
</protein>
<comment type="caution">
    <text evidence="3">The sequence shown here is derived from an EMBL/GenBank/DDBJ whole genome shotgun (WGS) entry which is preliminary data.</text>
</comment>
<dbReference type="InterPro" id="IPR021708">
    <property type="entry name" value="DUF3291"/>
</dbReference>
<dbReference type="InterPro" id="IPR011008">
    <property type="entry name" value="Dimeric_a/b-barrel"/>
</dbReference>
<proteinExistence type="predicted"/>
<organism evidence="3 4">
    <name type="scientific">Streptomyces actuosus</name>
    <dbReference type="NCBI Taxonomy" id="1885"/>
    <lineage>
        <taxon>Bacteria</taxon>
        <taxon>Bacillati</taxon>
        <taxon>Actinomycetota</taxon>
        <taxon>Actinomycetes</taxon>
        <taxon>Kitasatosporales</taxon>
        <taxon>Streptomycetaceae</taxon>
        <taxon>Streptomyces</taxon>
    </lineage>
</organism>
<feature type="compositionally biased region" description="Low complexity" evidence="1">
    <location>
        <begin position="12"/>
        <end position="39"/>
    </location>
</feature>
<reference evidence="3 4" key="1">
    <citation type="submission" date="2021-02" db="EMBL/GenBank/DDBJ databases">
        <title>Whole genome sequencing of Streptomyces actuosus VRA1.</title>
        <authorList>
            <person name="Sen G."/>
            <person name="Sen A."/>
        </authorList>
    </citation>
    <scope>NUCLEOTIDE SEQUENCE [LARGE SCALE GENOMIC DNA]</scope>
    <source>
        <strain evidence="3 4">VRA1</strain>
    </source>
</reference>
<feature type="compositionally biased region" description="Polar residues" evidence="1">
    <location>
        <begin position="1"/>
        <end position="11"/>
    </location>
</feature>
<dbReference type="SUPFAM" id="SSF54909">
    <property type="entry name" value="Dimeric alpha+beta barrel"/>
    <property type="match status" value="1"/>
</dbReference>
<feature type="region of interest" description="Disordered" evidence="1">
    <location>
        <begin position="1"/>
        <end position="39"/>
    </location>
</feature>
<dbReference type="RefSeq" id="WP_205385547.1">
    <property type="nucleotide sequence ID" value="NZ_JAFFZS010000025.1"/>
</dbReference>